<evidence type="ECO:0008006" key="2">
    <source>
        <dbReference type="Google" id="ProtNLM"/>
    </source>
</evidence>
<organism evidence="1">
    <name type="scientific">marine sediment metagenome</name>
    <dbReference type="NCBI Taxonomy" id="412755"/>
    <lineage>
        <taxon>unclassified sequences</taxon>
        <taxon>metagenomes</taxon>
        <taxon>ecological metagenomes</taxon>
    </lineage>
</organism>
<comment type="caution">
    <text evidence="1">The sequence shown here is derived from an EMBL/GenBank/DDBJ whole genome shotgun (WGS) entry which is preliminary data.</text>
</comment>
<sequence length="63" mass="7600">MKTKMTMIYWKGEKFWLGKLLEHPEIMTQGETLEELEENIKDAYLLMAMDEVPEEHRMREIAI</sequence>
<proteinExistence type="predicted"/>
<dbReference type="EMBL" id="LAZR01063904">
    <property type="protein sequence ID" value="KKK58585.1"/>
    <property type="molecule type" value="Genomic_DNA"/>
</dbReference>
<protein>
    <recommendedName>
        <fullName evidence="2">HicB-like antitoxin of toxin-antitoxin system domain-containing protein</fullName>
    </recommendedName>
</protein>
<dbReference type="InterPro" id="IPR035069">
    <property type="entry name" value="TTHA1013/TTHA0281-like"/>
</dbReference>
<dbReference type="AlphaFoldDB" id="A0A0F8XCA6"/>
<dbReference type="SUPFAM" id="SSF143100">
    <property type="entry name" value="TTHA1013/TTHA0281-like"/>
    <property type="match status" value="1"/>
</dbReference>
<name>A0A0F8XCA6_9ZZZZ</name>
<gene>
    <name evidence="1" type="ORF">LCGC14_3042950</name>
</gene>
<evidence type="ECO:0000313" key="1">
    <source>
        <dbReference type="EMBL" id="KKK58585.1"/>
    </source>
</evidence>
<accession>A0A0F8XCA6</accession>
<dbReference type="Gene3D" id="3.30.160.250">
    <property type="match status" value="1"/>
</dbReference>
<reference evidence="1" key="1">
    <citation type="journal article" date="2015" name="Nature">
        <title>Complex archaea that bridge the gap between prokaryotes and eukaryotes.</title>
        <authorList>
            <person name="Spang A."/>
            <person name="Saw J.H."/>
            <person name="Jorgensen S.L."/>
            <person name="Zaremba-Niedzwiedzka K."/>
            <person name="Martijn J."/>
            <person name="Lind A.E."/>
            <person name="van Eijk R."/>
            <person name="Schleper C."/>
            <person name="Guy L."/>
            <person name="Ettema T.J."/>
        </authorList>
    </citation>
    <scope>NUCLEOTIDE SEQUENCE</scope>
</reference>